<evidence type="ECO:0000313" key="5">
    <source>
        <dbReference type="EMBL" id="GMJ03670.1"/>
    </source>
</evidence>
<dbReference type="OrthoDB" id="1935502at2759"/>
<dbReference type="PANTHER" id="PTHR33124">
    <property type="entry name" value="TRANSCRIPTION FACTOR IBH1-LIKE 1"/>
    <property type="match status" value="1"/>
</dbReference>
<evidence type="ECO:0008006" key="7">
    <source>
        <dbReference type="Google" id="ProtNLM"/>
    </source>
</evidence>
<keyword evidence="3" id="KW-0804">Transcription</keyword>
<comment type="caution">
    <text evidence="5">The sequence shown here is derived from an EMBL/GenBank/DDBJ whole genome shotgun (WGS) entry which is preliminary data.</text>
</comment>
<organism evidence="5 6">
    <name type="scientific">Hibiscus trionum</name>
    <name type="common">Flower of an hour</name>
    <dbReference type="NCBI Taxonomy" id="183268"/>
    <lineage>
        <taxon>Eukaryota</taxon>
        <taxon>Viridiplantae</taxon>
        <taxon>Streptophyta</taxon>
        <taxon>Embryophyta</taxon>
        <taxon>Tracheophyta</taxon>
        <taxon>Spermatophyta</taxon>
        <taxon>Magnoliopsida</taxon>
        <taxon>eudicotyledons</taxon>
        <taxon>Gunneridae</taxon>
        <taxon>Pentapetalae</taxon>
        <taxon>rosids</taxon>
        <taxon>malvids</taxon>
        <taxon>Malvales</taxon>
        <taxon>Malvaceae</taxon>
        <taxon>Malvoideae</taxon>
        <taxon>Hibiscus</taxon>
    </lineage>
</organism>
<dbReference type="PANTHER" id="PTHR33124:SF39">
    <property type="entry name" value="TRANSCRIPTION FACTOR UPBEAT1"/>
    <property type="match status" value="1"/>
</dbReference>
<accession>A0A9W7ML69</accession>
<dbReference type="InterPro" id="IPR044549">
    <property type="entry name" value="bHLH_AtIBH1-like"/>
</dbReference>
<dbReference type="CDD" id="cd11444">
    <property type="entry name" value="bHLH_AtIBH1_like"/>
    <property type="match status" value="1"/>
</dbReference>
<evidence type="ECO:0000256" key="2">
    <source>
        <dbReference type="ARBA" id="ARBA00023015"/>
    </source>
</evidence>
<evidence type="ECO:0000313" key="6">
    <source>
        <dbReference type="Proteomes" id="UP001165190"/>
    </source>
</evidence>
<protein>
    <recommendedName>
        <fullName evidence="7">BHLH domain-containing protein</fullName>
    </recommendedName>
</protein>
<dbReference type="EMBL" id="BSYR01000037">
    <property type="protein sequence ID" value="GMJ03670.1"/>
    <property type="molecule type" value="Genomic_DNA"/>
</dbReference>
<reference evidence="5" key="1">
    <citation type="submission" date="2023-05" db="EMBL/GenBank/DDBJ databases">
        <title>Genome and transcriptome analyses reveal genes involved in the formation of fine ridges on petal epidermal cells in Hibiscus trionum.</title>
        <authorList>
            <person name="Koshimizu S."/>
            <person name="Masuda S."/>
            <person name="Ishii T."/>
            <person name="Shirasu K."/>
            <person name="Hoshino A."/>
            <person name="Arita M."/>
        </authorList>
    </citation>
    <scope>NUCLEOTIDE SEQUENCE</scope>
    <source>
        <strain evidence="5">Hamamatsu line</strain>
    </source>
</reference>
<dbReference type="InterPro" id="IPR044660">
    <property type="entry name" value="IBH1-like"/>
</dbReference>
<dbReference type="Proteomes" id="UP001165190">
    <property type="component" value="Unassembled WGS sequence"/>
</dbReference>
<proteinExistence type="predicted"/>
<name>A0A9W7ML69_HIBTR</name>
<keyword evidence="6" id="KW-1185">Reference proteome</keyword>
<keyword evidence="4" id="KW-0539">Nucleus</keyword>
<evidence type="ECO:0000256" key="1">
    <source>
        <dbReference type="ARBA" id="ARBA00004123"/>
    </source>
</evidence>
<dbReference type="GO" id="GO:0006355">
    <property type="term" value="P:regulation of DNA-templated transcription"/>
    <property type="evidence" value="ECO:0007669"/>
    <property type="project" value="InterPro"/>
</dbReference>
<dbReference type="AlphaFoldDB" id="A0A9W7ML69"/>
<sequence length="122" mass="14076">MGISSLPRLTFDPNGELNVSNGRSKSKLNNRRISRKIKLRQIKCRKPRTRSVLMKKMAGRRRRRNPQSSVETKLRTLRKLIHSDGSMGFEGLFVETAEYILSLQMKIKAMEIMVRALSVCNE</sequence>
<keyword evidence="2" id="KW-0805">Transcription regulation</keyword>
<evidence type="ECO:0000256" key="4">
    <source>
        <dbReference type="ARBA" id="ARBA00023242"/>
    </source>
</evidence>
<dbReference type="GO" id="GO:0005634">
    <property type="term" value="C:nucleus"/>
    <property type="evidence" value="ECO:0007669"/>
    <property type="project" value="UniProtKB-SubCell"/>
</dbReference>
<gene>
    <name evidence="5" type="ORF">HRI_004036200</name>
</gene>
<comment type="subcellular location">
    <subcellularLocation>
        <location evidence="1">Nucleus</location>
    </subcellularLocation>
</comment>
<evidence type="ECO:0000256" key="3">
    <source>
        <dbReference type="ARBA" id="ARBA00023163"/>
    </source>
</evidence>